<dbReference type="CDD" id="cd00130">
    <property type="entry name" value="PAS"/>
    <property type="match status" value="3"/>
</dbReference>
<feature type="domain" description="PAS" evidence="6">
    <location>
        <begin position="560"/>
        <end position="632"/>
    </location>
</feature>
<dbReference type="PANTHER" id="PTHR43304:SF1">
    <property type="entry name" value="PAC DOMAIN-CONTAINING PROTEIN"/>
    <property type="match status" value="1"/>
</dbReference>
<reference evidence="8 9" key="1">
    <citation type="journal article" date="2020" name="Syst. Appl. Microbiol.">
        <title>Arthrospiribacter ruber gen. nov., sp. nov., a novel bacterium isolated from Arthrospira cultures.</title>
        <authorList>
            <person name="Waleron M."/>
            <person name="Misztak A."/>
            <person name="Waleron M.M."/>
            <person name="Furmaniak M."/>
            <person name="Mrozik A."/>
            <person name="Waleron K."/>
        </authorList>
    </citation>
    <scope>NUCLEOTIDE SEQUENCE [LARGE SCALE GENOMIC DNA]</scope>
    <source>
        <strain evidence="8 9">DPMB0001</strain>
    </source>
</reference>
<proteinExistence type="predicted"/>
<dbReference type="GO" id="GO:0004673">
    <property type="term" value="F:protein histidine kinase activity"/>
    <property type="evidence" value="ECO:0007669"/>
    <property type="project" value="UniProtKB-EC"/>
</dbReference>
<dbReference type="NCBIfam" id="TIGR00229">
    <property type="entry name" value="sensory_box"/>
    <property type="match status" value="2"/>
</dbReference>
<accession>A0A951IVT5</accession>
<evidence type="ECO:0000259" key="7">
    <source>
        <dbReference type="PROSITE" id="PS50113"/>
    </source>
</evidence>
<dbReference type="RefSeq" id="WP_219287503.1">
    <property type="nucleotide sequence ID" value="NZ_RPHB01000002.1"/>
</dbReference>
<dbReference type="GO" id="GO:0006355">
    <property type="term" value="P:regulation of DNA-templated transcription"/>
    <property type="evidence" value="ECO:0007669"/>
    <property type="project" value="InterPro"/>
</dbReference>
<dbReference type="EMBL" id="RPHB01000002">
    <property type="protein sequence ID" value="MBW3467257.1"/>
    <property type="molecule type" value="Genomic_DNA"/>
</dbReference>
<dbReference type="AlphaFoldDB" id="A0A951IVT5"/>
<dbReference type="SMART" id="SM00091">
    <property type="entry name" value="PAS"/>
    <property type="match status" value="3"/>
</dbReference>
<dbReference type="InterPro" id="IPR052162">
    <property type="entry name" value="Sensor_kinase/Photoreceptor"/>
</dbReference>
<keyword evidence="9" id="KW-1185">Reference proteome</keyword>
<comment type="caution">
    <text evidence="8">The sequence shown here is derived from an EMBL/GenBank/DDBJ whole genome shotgun (WGS) entry which is preliminary data.</text>
</comment>
<dbReference type="Pfam" id="PF13426">
    <property type="entry name" value="PAS_9"/>
    <property type="match status" value="2"/>
</dbReference>
<evidence type="ECO:0000313" key="9">
    <source>
        <dbReference type="Proteomes" id="UP000727490"/>
    </source>
</evidence>
<feature type="domain" description="PAC" evidence="7">
    <location>
        <begin position="373"/>
        <end position="424"/>
    </location>
</feature>
<name>A0A951IVT5_9BACT</name>
<feature type="domain" description="PAS" evidence="6">
    <location>
        <begin position="425"/>
        <end position="471"/>
    </location>
</feature>
<dbReference type="InterPro" id="IPR000014">
    <property type="entry name" value="PAS"/>
</dbReference>
<keyword evidence="3" id="KW-0597">Phosphoprotein</keyword>
<dbReference type="Pfam" id="PF00989">
    <property type="entry name" value="PAS"/>
    <property type="match status" value="1"/>
</dbReference>
<dbReference type="InterPro" id="IPR000700">
    <property type="entry name" value="PAS-assoc_C"/>
</dbReference>
<organism evidence="8 9">
    <name type="scientific">Arthrospiribacter ruber</name>
    <dbReference type="NCBI Taxonomy" id="2487934"/>
    <lineage>
        <taxon>Bacteria</taxon>
        <taxon>Pseudomonadati</taxon>
        <taxon>Bacteroidota</taxon>
        <taxon>Cytophagia</taxon>
        <taxon>Cytophagales</taxon>
        <taxon>Cyclobacteriaceae</taxon>
        <taxon>Arthrospiribacter</taxon>
    </lineage>
</organism>
<evidence type="ECO:0000256" key="5">
    <source>
        <dbReference type="ARBA" id="ARBA00022777"/>
    </source>
</evidence>
<keyword evidence="5" id="KW-0418">Kinase</keyword>
<evidence type="ECO:0000256" key="3">
    <source>
        <dbReference type="ARBA" id="ARBA00022553"/>
    </source>
</evidence>
<dbReference type="InterPro" id="IPR013767">
    <property type="entry name" value="PAS_fold"/>
</dbReference>
<sequence>MKTNSQSELLRRKENLLSILDLLTQESNDDFKQTLELGLALSQAKAGYISIEGSKNPVVKTSMNSPLTEFLPEAGFFSEKYKSEGQPISVASLPDSEDFAIQKSAFEKVSLSSFCYFPILVQKGIFLGEMVLLFESIPTWKKKEKDNLTLLVSRLSSTIDLRLEISQKKAKSQILKNGLNFKNSLLSSIPDLLFVHDKDGNYLEVMGGNVKDLLLSPNEFIGKNVREIQPEDRSNYFFESIRNIENGKVPDPLQYTLETKNGLQVYEARITLFSDDKVIVLVRNITQKSLAEMELKKTRELLEISSSLAKIGAWDFNLLDNTLEWSKTTKTIHEVEDDFVPTLEKAISYYANKEEQKRVSNLVEYAISSGRTFDEEFQIITEKGNPKWVRSLGQAAYENNTCVRIFGTIQDITEKKEAQISKELSEMEYKKLFDFMGQGIVYQSADGKIIKANKAASKILGLSMDELLGRTSTDPRWRAILEDGKPFPGELHPAMRSLKTGKPLKNQIMGVFHPGKNNPTWIMIDSEPEFKNNGKKPFRVLTSFFDITELKKTRLKIEESQANLRAIINSSSEGIFAVDQHLKVNFWNKAAKKQFKILYKSNIEEGKDLLELIPEEQKGFWKKKFEQALLGNESQFNEFSEEKNYNLDFTLNPIKMGDKVLGVAAFVTDMHAIRQYIKTIETQNIALKEIGFIQSHIVRAPVARIMGLVMLLEEGEIEELNTPEILQEIINSCKELDETIREISAKTYHTAQ</sequence>
<dbReference type="PROSITE" id="PS50112">
    <property type="entry name" value="PAS"/>
    <property type="match status" value="2"/>
</dbReference>
<comment type="catalytic activity">
    <reaction evidence="1">
        <text>ATP + protein L-histidine = ADP + protein N-phospho-L-histidine.</text>
        <dbReference type="EC" id="2.7.13.3"/>
    </reaction>
</comment>
<dbReference type="PROSITE" id="PS50113">
    <property type="entry name" value="PAC"/>
    <property type="match status" value="1"/>
</dbReference>
<dbReference type="Proteomes" id="UP000727490">
    <property type="component" value="Unassembled WGS sequence"/>
</dbReference>
<gene>
    <name evidence="8" type="ORF">EGN73_05455</name>
</gene>
<dbReference type="PANTHER" id="PTHR43304">
    <property type="entry name" value="PHYTOCHROME-LIKE PROTEIN CPH1"/>
    <property type="match status" value="1"/>
</dbReference>
<evidence type="ECO:0000313" key="8">
    <source>
        <dbReference type="EMBL" id="MBW3467257.1"/>
    </source>
</evidence>
<evidence type="ECO:0000256" key="1">
    <source>
        <dbReference type="ARBA" id="ARBA00000085"/>
    </source>
</evidence>
<dbReference type="EC" id="2.7.13.3" evidence="2"/>
<keyword evidence="4" id="KW-0808">Transferase</keyword>
<evidence type="ECO:0000256" key="2">
    <source>
        <dbReference type="ARBA" id="ARBA00012438"/>
    </source>
</evidence>
<evidence type="ECO:0000259" key="6">
    <source>
        <dbReference type="PROSITE" id="PS50112"/>
    </source>
</evidence>
<protein>
    <recommendedName>
        <fullName evidence="2">histidine kinase</fullName>
        <ecNumber evidence="2">2.7.13.3</ecNumber>
    </recommendedName>
</protein>
<evidence type="ECO:0000256" key="4">
    <source>
        <dbReference type="ARBA" id="ARBA00022679"/>
    </source>
</evidence>